<keyword evidence="4" id="KW-1071">Ligand-gated ion channel</keyword>
<feature type="compositionally biased region" description="Basic and acidic residues" evidence="6">
    <location>
        <begin position="115"/>
        <end position="132"/>
    </location>
</feature>
<evidence type="ECO:0000259" key="7">
    <source>
        <dbReference type="Pfam" id="PF07727"/>
    </source>
</evidence>
<organism evidence="9 10">
    <name type="scientific">Hibiscus syriacus</name>
    <name type="common">Rose of Sharon</name>
    <dbReference type="NCBI Taxonomy" id="106335"/>
    <lineage>
        <taxon>Eukaryota</taxon>
        <taxon>Viridiplantae</taxon>
        <taxon>Streptophyta</taxon>
        <taxon>Embryophyta</taxon>
        <taxon>Tracheophyta</taxon>
        <taxon>Spermatophyta</taxon>
        <taxon>Magnoliopsida</taxon>
        <taxon>eudicotyledons</taxon>
        <taxon>Gunneridae</taxon>
        <taxon>Pentapetalae</taxon>
        <taxon>rosids</taxon>
        <taxon>malvids</taxon>
        <taxon>Malvales</taxon>
        <taxon>Malvaceae</taxon>
        <taxon>Malvoideae</taxon>
        <taxon>Hibiscus</taxon>
    </lineage>
</organism>
<keyword evidence="2" id="KW-0112">Calmodulin-binding</keyword>
<keyword evidence="4" id="KW-0813">Transport</keyword>
<evidence type="ECO:0000256" key="5">
    <source>
        <dbReference type="ARBA" id="ARBA00023303"/>
    </source>
</evidence>
<dbReference type="PANTHER" id="PTHR45651:SF114">
    <property type="entry name" value="CYCLIC NUCLEOTIDE-GATED ION CHANNEL 16-RELATED"/>
    <property type="match status" value="1"/>
</dbReference>
<keyword evidence="3" id="KW-0547">Nucleotide-binding</keyword>
<protein>
    <submittedName>
        <fullName evidence="9">Cyclic nucleotide-gated ion channel 18</fullName>
    </submittedName>
</protein>
<evidence type="ECO:0000259" key="8">
    <source>
        <dbReference type="Pfam" id="PF25597"/>
    </source>
</evidence>
<dbReference type="GO" id="GO:0034220">
    <property type="term" value="P:monoatomic ion transmembrane transport"/>
    <property type="evidence" value="ECO:0007669"/>
    <property type="project" value="UniProtKB-KW"/>
</dbReference>
<dbReference type="InterPro" id="IPR000595">
    <property type="entry name" value="cNMP-bd_dom"/>
</dbReference>
<dbReference type="InterPro" id="IPR014710">
    <property type="entry name" value="RmlC-like_jellyroll"/>
</dbReference>
<evidence type="ECO:0000256" key="1">
    <source>
        <dbReference type="ARBA" id="ARBA00022535"/>
    </source>
</evidence>
<keyword evidence="5" id="KW-0407">Ion channel</keyword>
<dbReference type="AlphaFoldDB" id="A0A6A2WIG2"/>
<dbReference type="GO" id="GO:0016020">
    <property type="term" value="C:membrane"/>
    <property type="evidence" value="ECO:0007669"/>
    <property type="project" value="UniProtKB-SubCell"/>
</dbReference>
<dbReference type="CDD" id="cd00038">
    <property type="entry name" value="CAP_ED"/>
    <property type="match status" value="1"/>
</dbReference>
<dbReference type="SUPFAM" id="SSF51206">
    <property type="entry name" value="cAMP-binding domain-like"/>
    <property type="match status" value="1"/>
</dbReference>
<evidence type="ECO:0000256" key="3">
    <source>
        <dbReference type="ARBA" id="ARBA00022992"/>
    </source>
</evidence>
<feature type="domain" description="Reverse transcriptase Ty1/copia-type" evidence="7">
    <location>
        <begin position="182"/>
        <end position="246"/>
    </location>
</feature>
<dbReference type="InterPro" id="IPR013103">
    <property type="entry name" value="RVT_2"/>
</dbReference>
<dbReference type="EMBL" id="VEPZ02001744">
    <property type="protein sequence ID" value="KAE8658638.1"/>
    <property type="molecule type" value="Genomic_DNA"/>
</dbReference>
<name>A0A6A2WIG2_HIBSY</name>
<evidence type="ECO:0000313" key="10">
    <source>
        <dbReference type="Proteomes" id="UP000436088"/>
    </source>
</evidence>
<evidence type="ECO:0000256" key="2">
    <source>
        <dbReference type="ARBA" id="ARBA00022860"/>
    </source>
</evidence>
<feature type="domain" description="Retroviral polymerase SH3-like" evidence="8">
    <location>
        <begin position="56"/>
        <end position="118"/>
    </location>
</feature>
<keyword evidence="1" id="KW-0140">cGMP</keyword>
<evidence type="ECO:0000313" key="9">
    <source>
        <dbReference type="EMBL" id="KAE8658638.1"/>
    </source>
</evidence>
<feature type="region of interest" description="Disordered" evidence="6">
    <location>
        <begin position="115"/>
        <end position="138"/>
    </location>
</feature>
<keyword evidence="3" id="KW-0142">cGMP-binding</keyword>
<accession>A0A6A2WIG2</accession>
<dbReference type="InterPro" id="IPR018490">
    <property type="entry name" value="cNMP-bd_dom_sf"/>
</dbReference>
<dbReference type="Pfam" id="PF25597">
    <property type="entry name" value="SH3_retrovirus"/>
    <property type="match status" value="1"/>
</dbReference>
<dbReference type="GO" id="GO:0030552">
    <property type="term" value="F:cAMP binding"/>
    <property type="evidence" value="ECO:0007669"/>
    <property type="project" value="UniProtKB-KW"/>
</dbReference>
<reference evidence="9" key="1">
    <citation type="submission" date="2019-09" db="EMBL/GenBank/DDBJ databases">
        <title>Draft genome information of white flower Hibiscus syriacus.</title>
        <authorList>
            <person name="Kim Y.-M."/>
        </authorList>
    </citation>
    <scope>NUCLEOTIDE SEQUENCE [LARGE SCALE GENOMIC DNA]</scope>
    <source>
        <strain evidence="9">YM2019G1</strain>
    </source>
</reference>
<comment type="caution">
    <text evidence="9">The sequence shown here is derived from an EMBL/GenBank/DDBJ whole genome shotgun (WGS) entry which is preliminary data.</text>
</comment>
<dbReference type="GO" id="GO:0030553">
    <property type="term" value="F:cGMP binding"/>
    <property type="evidence" value="ECO:0007669"/>
    <property type="project" value="UniProtKB-KW"/>
</dbReference>
<gene>
    <name evidence="9" type="ORF">F3Y22_tig00116971pilonHSYRG01038</name>
</gene>
<dbReference type="Gene3D" id="2.60.120.10">
    <property type="entry name" value="Jelly Rolls"/>
    <property type="match status" value="1"/>
</dbReference>
<keyword evidence="10" id="KW-1185">Reference proteome</keyword>
<evidence type="ECO:0000256" key="6">
    <source>
        <dbReference type="SAM" id="MobiDB-lite"/>
    </source>
</evidence>
<proteinExistence type="predicted"/>
<dbReference type="InterPro" id="IPR057670">
    <property type="entry name" value="SH3_retrovirus"/>
</dbReference>
<dbReference type="Proteomes" id="UP000436088">
    <property type="component" value="Unassembled WGS sequence"/>
</dbReference>
<dbReference type="Pfam" id="PF07727">
    <property type="entry name" value="RVT_2"/>
    <property type="match status" value="1"/>
</dbReference>
<dbReference type="PANTHER" id="PTHR45651">
    <property type="entry name" value="CYCLIC NUCLEOTIDE-GATED ION CHANNEL 15-RELATED-RELATED"/>
    <property type="match status" value="1"/>
</dbReference>
<evidence type="ECO:0000256" key="4">
    <source>
        <dbReference type="ARBA" id="ARBA00023286"/>
    </source>
</evidence>
<dbReference type="GO" id="GO:0005516">
    <property type="term" value="F:calmodulin binding"/>
    <property type="evidence" value="ECO:0007669"/>
    <property type="project" value="UniProtKB-KW"/>
</dbReference>
<keyword evidence="4" id="KW-0406">Ion transport</keyword>
<sequence length="454" mass="52407">MLRAACLEKSFWAEIFNTTCYLVNRAPSIAIELKTPMEMWTGKPADYSNLYVFGSIMYVMYNSQEILKFDPKSRKCKFLGYADGVKGYRLWDLTARKVIISRDVIFVEDKLQRKEEDDSTEKSETTQIHVEKEDDGEPSTYQEAINISDASLWMMVMQEEIEALHKNNTWDLVSLPQGMKSIGFEEKEKNNLVYRLNKSLYGLKQAPSYWYKRFDSFIMCLVSSLNTNNMFLICEGDPVNEMFFIIRDKVKSSMINGDQTGFYNSITLGPGDFCGEELLTWALVPNSDSLNLPLSTRTVKSISEVEAFTLRAWDLRYVAKQFKRMHSKQLQHAFIYYSHQWRTWGACFIQAAWRRYKRKKMAIELAKQENLFDDMDNSSEGLLAIAEDDDGEAGSPDTHEQVQQPDLGVTLLASKFAKNTRKGSQRMMSRLGHDDSMLKMPKMFKPVEPDFSAL</sequence>